<protein>
    <submittedName>
        <fullName evidence="1">Uncharacterized protein</fullName>
    </submittedName>
</protein>
<evidence type="ECO:0000313" key="2">
    <source>
        <dbReference type="Proteomes" id="UP001256827"/>
    </source>
</evidence>
<accession>A0ABY9TCU4</accession>
<keyword evidence="1" id="KW-0614">Plasmid</keyword>
<sequence length="157" mass="17816">MKKTKSPKNPMTLLIQLLKKTDIASLAYVVEDRLEDYVQWAQPYEGEGGYAEGTGERLSQAVEFLNRLEEIKSLLQTAGTVPQLEDGFFAVIRWHEDDIKQALANRGYLANKSNVKRVLNSRAGRTLVDLSIEEGWAILEDCLDFVDGLEQRKRRSS</sequence>
<dbReference type="Proteomes" id="UP001256827">
    <property type="component" value="Plasmid pBbsI"/>
</dbReference>
<dbReference type="EMBL" id="CP134052">
    <property type="protein sequence ID" value="WNC17935.1"/>
    <property type="molecule type" value="Genomic_DNA"/>
</dbReference>
<dbReference type="RefSeq" id="WP_310774729.1">
    <property type="nucleotide sequence ID" value="NZ_CP134052.1"/>
</dbReference>
<keyword evidence="2" id="KW-1185">Reference proteome</keyword>
<proteinExistence type="predicted"/>
<evidence type="ECO:0000313" key="1">
    <source>
        <dbReference type="EMBL" id="WNC17935.1"/>
    </source>
</evidence>
<geneLocation type="plasmid" evidence="1 2">
    <name>pBbsI</name>
</geneLocation>
<reference evidence="1 2" key="1">
    <citation type="submission" date="2023-09" db="EMBL/GenBank/DDBJ databases">
        <title>Complete Genome and Methylome dissection of Bacillus brevis NEB573 original source of BbsI restriction endonuclease.</title>
        <authorList>
            <person name="Fomenkov A."/>
            <person name="Roberts R.D."/>
        </authorList>
    </citation>
    <scope>NUCLEOTIDE SEQUENCE [LARGE SCALE GENOMIC DNA]</scope>
    <source>
        <strain evidence="1 2">NEB573</strain>
        <plasmid evidence="1 2">pBbsI</plasmid>
    </source>
</reference>
<organism evidence="1 2">
    <name type="scientific">Brevibacillus brevis</name>
    <name type="common">Bacillus brevis</name>
    <dbReference type="NCBI Taxonomy" id="1393"/>
    <lineage>
        <taxon>Bacteria</taxon>
        <taxon>Bacillati</taxon>
        <taxon>Bacillota</taxon>
        <taxon>Bacilli</taxon>
        <taxon>Bacillales</taxon>
        <taxon>Paenibacillaceae</taxon>
        <taxon>Brevibacillus</taxon>
    </lineage>
</organism>
<gene>
    <name evidence="1" type="ORF">RGB73_30230</name>
</gene>
<name>A0ABY9TCU4_BREBE</name>